<dbReference type="AlphaFoldDB" id="A0A0F9GMP7"/>
<comment type="caution">
    <text evidence="1">The sequence shown here is derived from an EMBL/GenBank/DDBJ whole genome shotgun (WGS) entry which is preliminary data.</text>
</comment>
<name>A0A0F9GMP7_9ZZZZ</name>
<feature type="non-terminal residue" evidence="1">
    <location>
        <position position="1"/>
    </location>
</feature>
<proteinExistence type="predicted"/>
<protein>
    <submittedName>
        <fullName evidence="1">Uncharacterized protein</fullName>
    </submittedName>
</protein>
<evidence type="ECO:0000313" key="1">
    <source>
        <dbReference type="EMBL" id="KKM00044.1"/>
    </source>
</evidence>
<gene>
    <name evidence="1" type="ORF">LCGC14_1808450</name>
</gene>
<accession>A0A0F9GMP7</accession>
<dbReference type="EMBL" id="LAZR01017527">
    <property type="protein sequence ID" value="KKM00044.1"/>
    <property type="molecule type" value="Genomic_DNA"/>
</dbReference>
<organism evidence="1">
    <name type="scientific">marine sediment metagenome</name>
    <dbReference type="NCBI Taxonomy" id="412755"/>
    <lineage>
        <taxon>unclassified sequences</taxon>
        <taxon>metagenomes</taxon>
        <taxon>ecological metagenomes</taxon>
    </lineage>
</organism>
<sequence length="21" mass="2221">ETACGIVLAIVVVLALPRVKR</sequence>
<reference evidence="1" key="1">
    <citation type="journal article" date="2015" name="Nature">
        <title>Complex archaea that bridge the gap between prokaryotes and eukaryotes.</title>
        <authorList>
            <person name="Spang A."/>
            <person name="Saw J.H."/>
            <person name="Jorgensen S.L."/>
            <person name="Zaremba-Niedzwiedzka K."/>
            <person name="Martijn J."/>
            <person name="Lind A.E."/>
            <person name="van Eijk R."/>
            <person name="Schleper C."/>
            <person name="Guy L."/>
            <person name="Ettema T.J."/>
        </authorList>
    </citation>
    <scope>NUCLEOTIDE SEQUENCE</scope>
</reference>